<organism evidence="2 3">
    <name type="scientific">Haemophilus paracuniculus</name>
    <dbReference type="NCBI Taxonomy" id="734"/>
    <lineage>
        <taxon>Bacteria</taxon>
        <taxon>Pseudomonadati</taxon>
        <taxon>Pseudomonadota</taxon>
        <taxon>Gammaproteobacteria</taxon>
        <taxon>Pasteurellales</taxon>
        <taxon>Pasteurellaceae</taxon>
        <taxon>Haemophilus</taxon>
    </lineage>
</organism>
<evidence type="ECO:0000259" key="1">
    <source>
        <dbReference type="Pfam" id="PF01755"/>
    </source>
</evidence>
<dbReference type="Proteomes" id="UP000190867">
    <property type="component" value="Unassembled WGS sequence"/>
</dbReference>
<proteinExistence type="predicted"/>
<dbReference type="OrthoDB" id="9816113at2"/>
<comment type="caution">
    <text evidence="2">The sequence shown here is derived from an EMBL/GenBank/DDBJ whole genome shotgun (WGS) entry which is preliminary data.</text>
</comment>
<accession>A0A1T0ATR0</accession>
<dbReference type="RefSeq" id="WP_078236337.1">
    <property type="nucleotide sequence ID" value="NZ_MUYA01000004.1"/>
</dbReference>
<sequence length="228" mass="26720">MLQGYVINLDRHPQRLEKFNQHPDAKFFQRISAVDKFDLEKVGDQRLLFNTQFFEKLIHRKITFGEIACTFSHLQCWQQIAENSQLADQDFAIVAEDDILLHPDFSHWTNLIIEKIKTNPVVELVLLHQLNRPVNMQKIEGMNLNFAQSTYQTDNLGSALYLIRKQKAKQILADLDYKKPFWLADQFSYFCHLNHIILISELLGDIPNPQDSDLETERNIARREANLI</sequence>
<gene>
    <name evidence="2" type="ORF">B0187_02755</name>
</gene>
<dbReference type="CDD" id="cd06532">
    <property type="entry name" value="Glyco_transf_25"/>
    <property type="match status" value="1"/>
</dbReference>
<evidence type="ECO:0000313" key="2">
    <source>
        <dbReference type="EMBL" id="OOR99745.1"/>
    </source>
</evidence>
<dbReference type="Pfam" id="PF01755">
    <property type="entry name" value="Glyco_transf_25"/>
    <property type="match status" value="1"/>
</dbReference>
<name>A0A1T0ATR0_9PAST</name>
<dbReference type="InterPro" id="IPR002654">
    <property type="entry name" value="Glyco_trans_25"/>
</dbReference>
<dbReference type="EMBL" id="MUYA01000004">
    <property type="protein sequence ID" value="OOR99745.1"/>
    <property type="molecule type" value="Genomic_DNA"/>
</dbReference>
<feature type="domain" description="Glycosyl transferase family 25" evidence="1">
    <location>
        <begin position="1"/>
        <end position="173"/>
    </location>
</feature>
<dbReference type="AlphaFoldDB" id="A0A1T0ATR0"/>
<reference evidence="2 3" key="1">
    <citation type="submission" date="2017-02" db="EMBL/GenBank/DDBJ databases">
        <title>Draft genome sequence of Haemophilus paracuniculus CCUG 43573 type strain.</title>
        <authorList>
            <person name="Engstrom-Jakobsson H."/>
            <person name="Salva-Serra F."/>
            <person name="Thorell K."/>
            <person name="Gonzales-Siles L."/>
            <person name="Karlsson R."/>
            <person name="Boulund F."/>
            <person name="Engstrand L."/>
            <person name="Kristiansson E."/>
            <person name="Moore E."/>
        </authorList>
    </citation>
    <scope>NUCLEOTIDE SEQUENCE [LARGE SCALE GENOMIC DNA]</scope>
    <source>
        <strain evidence="2 3">CCUG 43573</strain>
    </source>
</reference>
<keyword evidence="3" id="KW-1185">Reference proteome</keyword>
<evidence type="ECO:0000313" key="3">
    <source>
        <dbReference type="Proteomes" id="UP000190867"/>
    </source>
</evidence>
<dbReference type="STRING" id="734.B0187_02755"/>
<protein>
    <recommendedName>
        <fullName evidence="1">Glycosyl transferase family 25 domain-containing protein</fullName>
    </recommendedName>
</protein>